<keyword evidence="1" id="KW-0812">Transmembrane</keyword>
<feature type="transmembrane region" description="Helical" evidence="1">
    <location>
        <begin position="55"/>
        <end position="75"/>
    </location>
</feature>
<feature type="transmembrane region" description="Helical" evidence="1">
    <location>
        <begin position="195"/>
        <end position="212"/>
    </location>
</feature>
<organism evidence="2 3">
    <name type="scientific">Fredinandcohnia salidurans</name>
    <dbReference type="NCBI Taxonomy" id="2595041"/>
    <lineage>
        <taxon>Bacteria</taxon>
        <taxon>Bacillati</taxon>
        <taxon>Bacillota</taxon>
        <taxon>Bacilli</taxon>
        <taxon>Bacillales</taxon>
        <taxon>Bacillaceae</taxon>
        <taxon>Fredinandcohnia</taxon>
    </lineage>
</organism>
<feature type="transmembrane region" description="Helical" evidence="1">
    <location>
        <begin position="81"/>
        <end position="100"/>
    </location>
</feature>
<name>A0ABW4MQ10_9BACI</name>
<evidence type="ECO:0000313" key="3">
    <source>
        <dbReference type="Proteomes" id="UP001597227"/>
    </source>
</evidence>
<feature type="transmembrane region" description="Helical" evidence="1">
    <location>
        <begin position="136"/>
        <end position="160"/>
    </location>
</feature>
<comment type="caution">
    <text evidence="2">The sequence shown here is derived from an EMBL/GenBank/DDBJ whole genome shotgun (WGS) entry which is preliminary data.</text>
</comment>
<feature type="transmembrane region" description="Helical" evidence="1">
    <location>
        <begin position="224"/>
        <end position="244"/>
    </location>
</feature>
<dbReference type="InterPro" id="IPR008875">
    <property type="entry name" value="TraX"/>
</dbReference>
<accession>A0ABW4MQ10</accession>
<gene>
    <name evidence="2" type="ORF">ACFSFW_15385</name>
</gene>
<keyword evidence="1" id="KW-1133">Transmembrane helix</keyword>
<dbReference type="RefSeq" id="WP_388039539.1">
    <property type="nucleotide sequence ID" value="NZ_JBHUEK010000025.1"/>
</dbReference>
<feature type="transmembrane region" description="Helical" evidence="1">
    <location>
        <begin position="24"/>
        <end position="43"/>
    </location>
</feature>
<dbReference type="Pfam" id="PF05857">
    <property type="entry name" value="TraX"/>
    <property type="match status" value="1"/>
</dbReference>
<dbReference type="Proteomes" id="UP001597227">
    <property type="component" value="Unassembled WGS sequence"/>
</dbReference>
<evidence type="ECO:0000313" key="2">
    <source>
        <dbReference type="EMBL" id="MFD1780048.1"/>
    </source>
</evidence>
<dbReference type="EMBL" id="JBHUEK010000025">
    <property type="protein sequence ID" value="MFD1780048.1"/>
    <property type="molecule type" value="Genomic_DNA"/>
</dbReference>
<feature type="transmembrane region" description="Helical" evidence="1">
    <location>
        <begin position="172"/>
        <end position="189"/>
    </location>
</feature>
<proteinExistence type="predicted"/>
<reference evidence="3" key="1">
    <citation type="journal article" date="2019" name="Int. J. Syst. Evol. Microbiol.">
        <title>The Global Catalogue of Microorganisms (GCM) 10K type strain sequencing project: providing services to taxonomists for standard genome sequencing and annotation.</title>
        <authorList>
            <consortium name="The Broad Institute Genomics Platform"/>
            <consortium name="The Broad Institute Genome Sequencing Center for Infectious Disease"/>
            <person name="Wu L."/>
            <person name="Ma J."/>
        </authorList>
    </citation>
    <scope>NUCLEOTIDE SEQUENCE [LARGE SCALE GENOMIC DNA]</scope>
    <source>
        <strain evidence="3">CCUG 15531</strain>
    </source>
</reference>
<sequence>MQYTTYQKDMFQDTIFQRDLTSNALKYIALISMFFDHLFAGFIPQETIAGFVLRIPGRVVAPIFCYFIAMGYFYTSNIRKYIERLVIFAAISHFPYVLYFNLPWWKTTSVMWGLALGLIALTIVKSEKLPMYAKLALVFLCCMLAYPADWNFVAVLWIVFFGIYRGQLKKQIISFVLIGVFAHIIPQIINMGWHHAYQMGIFLAIPLLLMYKGRRGRKSNLLKWGFYVFYPLHLIVLYIIKYVIYA</sequence>
<keyword evidence="1" id="KW-0472">Membrane</keyword>
<evidence type="ECO:0000256" key="1">
    <source>
        <dbReference type="SAM" id="Phobius"/>
    </source>
</evidence>
<keyword evidence="3" id="KW-1185">Reference proteome</keyword>
<protein>
    <submittedName>
        <fullName evidence="2">TraX family protein</fullName>
    </submittedName>
</protein>